<dbReference type="InterPro" id="IPR040086">
    <property type="entry name" value="MJ0683-like"/>
</dbReference>
<evidence type="ECO:0000256" key="3">
    <source>
        <dbReference type="ARBA" id="ARBA00023014"/>
    </source>
</evidence>
<dbReference type="SFLD" id="SFLDG01084">
    <property type="entry name" value="Uncharacterised_Radical_SAM_Su"/>
    <property type="match status" value="1"/>
</dbReference>
<dbReference type="Gene3D" id="3.80.30.30">
    <property type="match status" value="1"/>
</dbReference>
<dbReference type="SUPFAM" id="SSF102114">
    <property type="entry name" value="Radical SAM enzymes"/>
    <property type="match status" value="1"/>
</dbReference>
<proteinExistence type="predicted"/>
<dbReference type="InterPro" id="IPR007197">
    <property type="entry name" value="rSAM"/>
</dbReference>
<evidence type="ECO:0000259" key="4">
    <source>
        <dbReference type="Pfam" id="PF04055"/>
    </source>
</evidence>
<accession>A0A7L6N417</accession>
<dbReference type="AlphaFoldDB" id="A0A7L6N417"/>
<name>A0A7L6N417_9MOLU</name>
<evidence type="ECO:0000256" key="2">
    <source>
        <dbReference type="ARBA" id="ARBA00023004"/>
    </source>
</evidence>
<dbReference type="Proteomes" id="UP000512167">
    <property type="component" value="Chromosome"/>
</dbReference>
<evidence type="ECO:0000256" key="1">
    <source>
        <dbReference type="ARBA" id="ARBA00022723"/>
    </source>
</evidence>
<dbReference type="InterPro" id="IPR058240">
    <property type="entry name" value="rSAM_sf"/>
</dbReference>
<organism evidence="5 6">
    <name type="scientific">Hujiaoplasma nucleasis</name>
    <dbReference type="NCBI Taxonomy" id="2725268"/>
    <lineage>
        <taxon>Bacteria</taxon>
        <taxon>Bacillati</taxon>
        <taxon>Mycoplasmatota</taxon>
        <taxon>Mollicutes</taxon>
        <taxon>Candidatus Izemoplasmatales</taxon>
        <taxon>Hujiaoplasmataceae</taxon>
        <taxon>Hujiaoplasma</taxon>
    </lineage>
</organism>
<protein>
    <submittedName>
        <fullName evidence="5">Radical SAM protein</fullName>
    </submittedName>
</protein>
<dbReference type="CDD" id="cd01335">
    <property type="entry name" value="Radical_SAM"/>
    <property type="match status" value="1"/>
</dbReference>
<evidence type="ECO:0000313" key="5">
    <source>
        <dbReference type="EMBL" id="QLY39958.1"/>
    </source>
</evidence>
<dbReference type="PANTHER" id="PTHR43432:SF3">
    <property type="entry name" value="SLR0285 PROTEIN"/>
    <property type="match status" value="1"/>
</dbReference>
<reference evidence="5 6" key="1">
    <citation type="submission" date="2020-04" db="EMBL/GenBank/DDBJ databases">
        <authorList>
            <person name="Zheng R.K."/>
            <person name="Sun C.M."/>
        </authorList>
    </citation>
    <scope>NUCLEOTIDE SEQUENCE [LARGE SCALE GENOMIC DNA]</scope>
    <source>
        <strain evidence="6">zrk29</strain>
    </source>
</reference>
<keyword evidence="6" id="KW-1185">Reference proteome</keyword>
<keyword evidence="1" id="KW-0479">Metal-binding</keyword>
<dbReference type="SFLD" id="SFLDS00029">
    <property type="entry name" value="Radical_SAM"/>
    <property type="match status" value="1"/>
</dbReference>
<dbReference type="GO" id="GO:0003824">
    <property type="term" value="F:catalytic activity"/>
    <property type="evidence" value="ECO:0007669"/>
    <property type="project" value="InterPro"/>
</dbReference>
<dbReference type="KEGG" id="tbk:HF295_03430"/>
<evidence type="ECO:0000313" key="6">
    <source>
        <dbReference type="Proteomes" id="UP000512167"/>
    </source>
</evidence>
<keyword evidence="3" id="KW-0411">Iron-sulfur</keyword>
<dbReference type="EMBL" id="CP051151">
    <property type="protein sequence ID" value="QLY39958.1"/>
    <property type="molecule type" value="Genomic_DNA"/>
</dbReference>
<dbReference type="GO" id="GO:0046872">
    <property type="term" value="F:metal ion binding"/>
    <property type="evidence" value="ECO:0007669"/>
    <property type="project" value="UniProtKB-KW"/>
</dbReference>
<dbReference type="GO" id="GO:0051536">
    <property type="term" value="F:iron-sulfur cluster binding"/>
    <property type="evidence" value="ECO:0007669"/>
    <property type="project" value="UniProtKB-KW"/>
</dbReference>
<dbReference type="RefSeq" id="WP_312032451.1">
    <property type="nucleotide sequence ID" value="NZ_CP051151.1"/>
</dbReference>
<feature type="domain" description="Radical SAM core" evidence="4">
    <location>
        <begin position="17"/>
        <end position="181"/>
    </location>
</feature>
<keyword evidence="2" id="KW-0408">Iron</keyword>
<dbReference type="PANTHER" id="PTHR43432">
    <property type="entry name" value="SLR0285 PROTEIN"/>
    <property type="match status" value="1"/>
</dbReference>
<dbReference type="Pfam" id="PF04055">
    <property type="entry name" value="Radical_SAM"/>
    <property type="match status" value="1"/>
</dbReference>
<gene>
    <name evidence="5" type="ORF">HF295_03430</name>
</gene>
<sequence length="288" mass="33972">MHYKKYKHILQANGRLNLTRGCIHACIYCDSRSDCYQMNHDFTDIEIKEDAAMMLDQELSRKKKKIMIKTGAMSDPFMDLEPVLKQTRACFEVISKHGFPLSFQTKSDLFLKDLDLLKKIHKTSRLVVQMTITCMDDDLSLKIEPNVTSTSARFEAIKILRDLNIPVILWISPLLPYINDDLDNLKAILNRSKELGVKGVIWYGAGLTLRRGNREYFYQQLDRLYPGLKKKYIEEFGFRYHVMSKNNEELTNYLHNFCEKFGIMYKEDEIWDYINYFDNRNPNQLSLF</sequence>